<evidence type="ECO:0000313" key="2">
    <source>
        <dbReference type="Proteomes" id="UP000465810"/>
    </source>
</evidence>
<comment type="caution">
    <text evidence="1">The sequence shown here is derived from an EMBL/GenBank/DDBJ whole genome shotgun (WGS) entry which is preliminary data.</text>
</comment>
<evidence type="ECO:0000313" key="1">
    <source>
        <dbReference type="EMBL" id="MYL96408.1"/>
    </source>
</evidence>
<keyword evidence="2" id="KW-1185">Reference proteome</keyword>
<dbReference type="EMBL" id="WVTD01000001">
    <property type="protein sequence ID" value="MYL96408.1"/>
    <property type="molecule type" value="Genomic_DNA"/>
</dbReference>
<dbReference type="Proteomes" id="UP000465810">
    <property type="component" value="Unassembled WGS sequence"/>
</dbReference>
<reference evidence="1 2" key="1">
    <citation type="submission" date="2019-12" db="EMBL/GenBank/DDBJ databases">
        <authorList>
            <person name="Feng G."/>
            <person name="Zhu H."/>
        </authorList>
    </citation>
    <scope>NUCLEOTIDE SEQUENCE [LARGE SCALE GENOMIC DNA]</scope>
    <source>
        <strain evidence="1 2">FGD1</strain>
    </source>
</reference>
<dbReference type="RefSeq" id="WP_160984137.1">
    <property type="nucleotide sequence ID" value="NZ_WVTD01000001.1"/>
</dbReference>
<organism evidence="1 2">
    <name type="scientific">Novosphingobium silvae</name>
    <dbReference type="NCBI Taxonomy" id="2692619"/>
    <lineage>
        <taxon>Bacteria</taxon>
        <taxon>Pseudomonadati</taxon>
        <taxon>Pseudomonadota</taxon>
        <taxon>Alphaproteobacteria</taxon>
        <taxon>Sphingomonadales</taxon>
        <taxon>Sphingomonadaceae</taxon>
        <taxon>Novosphingobium</taxon>
    </lineage>
</organism>
<protein>
    <submittedName>
        <fullName evidence="1">Uncharacterized protein</fullName>
    </submittedName>
</protein>
<name>A0A7X4GD21_9SPHN</name>
<proteinExistence type="predicted"/>
<sequence>MNISPAALFEAPDLDLADFDANLRAIRTASQPLAFEPVRLAAAYRAKPRRLWKPVPTFAAPTPGPCPNCGTRGVIGCEHFLPFGKEAGRG</sequence>
<gene>
    <name evidence="1" type="ORF">GR702_01285</name>
</gene>
<dbReference type="AlphaFoldDB" id="A0A7X4GD21"/>
<accession>A0A7X4GD21</accession>